<dbReference type="SUPFAM" id="SSF51735">
    <property type="entry name" value="NAD(P)-binding Rossmann-fold domains"/>
    <property type="match status" value="1"/>
</dbReference>
<evidence type="ECO:0000256" key="2">
    <source>
        <dbReference type="ARBA" id="ARBA00023002"/>
    </source>
</evidence>
<keyword evidence="2" id="KW-0560">Oxidoreductase</keyword>
<name>A0ABN3VDR0_9PSEU</name>
<comment type="similarity">
    <text evidence="1">Belongs to the NAD(P)-dependent epimerase/dehydratase family.</text>
</comment>
<evidence type="ECO:0000256" key="3">
    <source>
        <dbReference type="ARBA" id="ARBA00023027"/>
    </source>
</evidence>
<evidence type="ECO:0000313" key="5">
    <source>
        <dbReference type="EMBL" id="GAA2793026.1"/>
    </source>
</evidence>
<dbReference type="PANTHER" id="PTHR43103">
    <property type="entry name" value="NUCLEOSIDE-DIPHOSPHATE-SUGAR EPIMERASE"/>
    <property type="match status" value="1"/>
</dbReference>
<dbReference type="Proteomes" id="UP001500979">
    <property type="component" value="Unassembled WGS sequence"/>
</dbReference>
<proteinExistence type="inferred from homology"/>
<protein>
    <submittedName>
        <fullName evidence="5">NAD(P)-dependent oxidoreductase</fullName>
    </submittedName>
</protein>
<evidence type="ECO:0000313" key="6">
    <source>
        <dbReference type="Proteomes" id="UP001500979"/>
    </source>
</evidence>
<accession>A0ABN3VDR0</accession>
<keyword evidence="3" id="KW-0520">NAD</keyword>
<dbReference type="InterPro" id="IPR036291">
    <property type="entry name" value="NAD(P)-bd_dom_sf"/>
</dbReference>
<dbReference type="Pfam" id="PF01370">
    <property type="entry name" value="Epimerase"/>
    <property type="match status" value="1"/>
</dbReference>
<dbReference type="EMBL" id="BAAAUX010000014">
    <property type="protein sequence ID" value="GAA2793026.1"/>
    <property type="molecule type" value="Genomic_DNA"/>
</dbReference>
<keyword evidence="6" id="KW-1185">Reference proteome</keyword>
<gene>
    <name evidence="5" type="ORF">GCM10010470_29830</name>
</gene>
<sequence>MKVAVTGARGTIGRALTRALADAGHQVRAIDRTGPDPVDTGDYPRLRDAVHGNDALIHLAGIPTPWHDPGHLVHNTNVTGSYNALSAATECGIDRIVLASSINAVGGAFSRRAHYDYFPVDETHPTYNEDPYSLSKWIAETQADSFARRHPDLTITSLRLHGATPDRATAAAHGTDPTMTVNHLWGYVRLDAVTQACLLALHAPWTGHQVCNIVAPDTITDTDSRTLAARHYPDVPIRGDLDGRAGFYDCTKAKQLLGWTHPPATT</sequence>
<dbReference type="RefSeq" id="WP_344680257.1">
    <property type="nucleotide sequence ID" value="NZ_BAAAUX010000014.1"/>
</dbReference>
<dbReference type="Gene3D" id="3.40.50.720">
    <property type="entry name" value="NAD(P)-binding Rossmann-like Domain"/>
    <property type="match status" value="1"/>
</dbReference>
<reference evidence="5 6" key="1">
    <citation type="journal article" date="2019" name="Int. J. Syst. Evol. Microbiol.">
        <title>The Global Catalogue of Microorganisms (GCM) 10K type strain sequencing project: providing services to taxonomists for standard genome sequencing and annotation.</title>
        <authorList>
            <consortium name="The Broad Institute Genomics Platform"/>
            <consortium name="The Broad Institute Genome Sequencing Center for Infectious Disease"/>
            <person name="Wu L."/>
            <person name="Ma J."/>
        </authorList>
    </citation>
    <scope>NUCLEOTIDE SEQUENCE [LARGE SCALE GENOMIC DNA]</scope>
    <source>
        <strain evidence="5 6">JCM 9383</strain>
    </source>
</reference>
<comment type="caution">
    <text evidence="5">The sequence shown here is derived from an EMBL/GenBank/DDBJ whole genome shotgun (WGS) entry which is preliminary data.</text>
</comment>
<evidence type="ECO:0000256" key="1">
    <source>
        <dbReference type="ARBA" id="ARBA00007637"/>
    </source>
</evidence>
<organism evidence="5 6">
    <name type="scientific">Saccharopolyspora taberi</name>
    <dbReference type="NCBI Taxonomy" id="60895"/>
    <lineage>
        <taxon>Bacteria</taxon>
        <taxon>Bacillati</taxon>
        <taxon>Actinomycetota</taxon>
        <taxon>Actinomycetes</taxon>
        <taxon>Pseudonocardiales</taxon>
        <taxon>Pseudonocardiaceae</taxon>
        <taxon>Saccharopolyspora</taxon>
    </lineage>
</organism>
<dbReference type="InterPro" id="IPR001509">
    <property type="entry name" value="Epimerase_deHydtase"/>
</dbReference>
<dbReference type="PANTHER" id="PTHR43103:SF5">
    <property type="entry name" value="4-EPIMERASE, PUTATIVE (AFU_ORTHOLOGUE AFUA_7G00360)-RELATED"/>
    <property type="match status" value="1"/>
</dbReference>
<feature type="domain" description="NAD-dependent epimerase/dehydratase" evidence="4">
    <location>
        <begin position="3"/>
        <end position="160"/>
    </location>
</feature>
<evidence type="ECO:0000259" key="4">
    <source>
        <dbReference type="Pfam" id="PF01370"/>
    </source>
</evidence>